<sequence>MKHFIYKTTNLVNGKIYIGAHSAETYTDRYLGSGPLIKRAIEKYGRSNFKREIIAECVSAEVMYIVESHIVNRKFVDRPDTYNLQIGGSGSHRGRRVSWKPTPEQRDKMRKPKTPEARLNIRNAKMGTLNPQFGISLSEKTKAKMSASLKGRKLSADHIEAQVKSYKESIRKRPGWSDYDKIYELWVLHNKPGKTTFRRLAIEHGHPDISYQRMIDNFKKDEELND</sequence>
<dbReference type="KEGG" id="vg:65113128"/>
<dbReference type="EMBL" id="MH179476">
    <property type="protein sequence ID" value="AWH14756.1"/>
    <property type="molecule type" value="Genomic_DNA"/>
</dbReference>
<keyword evidence="6" id="KW-0378">Hydrolase</keyword>
<evidence type="ECO:0000259" key="5">
    <source>
        <dbReference type="PROSITE" id="PS50164"/>
    </source>
</evidence>
<comment type="cofactor">
    <cofactor evidence="1">
        <name>Mg(2+)</name>
        <dbReference type="ChEBI" id="CHEBI:18420"/>
    </cofactor>
</comment>
<keyword evidence="6" id="KW-0540">Nuclease</keyword>
<keyword evidence="3" id="KW-0460">Magnesium</keyword>
<evidence type="ECO:0000256" key="2">
    <source>
        <dbReference type="ARBA" id="ARBA00010045"/>
    </source>
</evidence>
<comment type="similarity">
    <text evidence="2">To endonucleases of group I introns of fungi and phage.</text>
</comment>
<dbReference type="PROSITE" id="PS50164">
    <property type="entry name" value="GIY_YIG"/>
    <property type="match status" value="1"/>
</dbReference>
<dbReference type="CDD" id="cd10444">
    <property type="entry name" value="GIY-YIG_SegABCDEFG"/>
    <property type="match status" value="1"/>
</dbReference>
<dbReference type="SMART" id="SM00465">
    <property type="entry name" value="GIYc"/>
    <property type="match status" value="1"/>
</dbReference>
<dbReference type="SUPFAM" id="SSF64496">
    <property type="entry name" value="DNA-binding domain of intron-encoded endonucleases"/>
    <property type="match status" value="1"/>
</dbReference>
<dbReference type="Pfam" id="PF07460">
    <property type="entry name" value="NUMOD3"/>
    <property type="match status" value="1"/>
</dbReference>
<feature type="domain" description="GIY-YIG" evidence="5">
    <location>
        <begin position="1"/>
        <end position="84"/>
    </location>
</feature>
<dbReference type="RefSeq" id="YP_010095492.1">
    <property type="nucleotide sequence ID" value="NC_055746.1"/>
</dbReference>
<dbReference type="GO" id="GO:0003677">
    <property type="term" value="F:DNA binding"/>
    <property type="evidence" value="ECO:0007669"/>
    <property type="project" value="InterPro"/>
</dbReference>
<evidence type="ECO:0000313" key="6">
    <source>
        <dbReference type="EMBL" id="AWH14756.1"/>
    </source>
</evidence>
<keyword evidence="7" id="KW-1185">Reference proteome</keyword>
<evidence type="ECO:0000256" key="1">
    <source>
        <dbReference type="ARBA" id="ARBA00001946"/>
    </source>
</evidence>
<dbReference type="InterPro" id="IPR000305">
    <property type="entry name" value="GIY-YIG_endonuc"/>
</dbReference>
<dbReference type="GO" id="GO:0004519">
    <property type="term" value="F:endonuclease activity"/>
    <property type="evidence" value="ECO:0007669"/>
    <property type="project" value="UniProtKB-KW"/>
</dbReference>
<dbReference type="InterPro" id="IPR003611">
    <property type="entry name" value="NUMOD3"/>
</dbReference>
<dbReference type="Proteomes" id="UP000246321">
    <property type="component" value="Segment"/>
</dbReference>
<dbReference type="InterPro" id="IPR035901">
    <property type="entry name" value="GIY-YIG_endonuc_sf"/>
</dbReference>
<reference evidence="6 7" key="1">
    <citation type="submission" date="2018-04" db="EMBL/GenBank/DDBJ databases">
        <title>Complete genome sequences of new Aeromonas and Pseudomonas phages promising in phage therapy dedicated to aquaculture.</title>
        <authorList>
            <person name="Kolsut J."/>
            <person name="Wojcik E."/>
            <person name="Wojtasik A."/>
            <person name="Dastych J."/>
        </authorList>
    </citation>
    <scope>NUCLEOTIDE SEQUENCE [LARGE SCALE GENOMIC DNA]</scope>
</reference>
<evidence type="ECO:0000313" key="7">
    <source>
        <dbReference type="Proteomes" id="UP000246321"/>
    </source>
</evidence>
<dbReference type="GeneID" id="65113128"/>
<dbReference type="Gene3D" id="3.40.1440.10">
    <property type="entry name" value="GIY-YIG endonuclease"/>
    <property type="match status" value="1"/>
</dbReference>
<protein>
    <submittedName>
        <fullName evidence="6">Homing endonuclease</fullName>
    </submittedName>
</protein>
<feature type="region of interest" description="Disordered" evidence="4">
    <location>
        <begin position="86"/>
        <end position="113"/>
    </location>
</feature>
<evidence type="ECO:0000256" key="3">
    <source>
        <dbReference type="ARBA" id="ARBA00022842"/>
    </source>
</evidence>
<keyword evidence="6" id="KW-0255">Endonuclease</keyword>
<accession>A0A2S1PDW1</accession>
<name>A0A2S1PDW1_9CAUD</name>
<organism evidence="6 7">
    <name type="scientific">Aeromonas phage 50AhydR13PP</name>
    <dbReference type="NCBI Taxonomy" id="2163978"/>
    <lineage>
        <taxon>Viruses</taxon>
        <taxon>Duplodnaviria</taxon>
        <taxon>Heunggongvirae</taxon>
        <taxon>Uroviricota</taxon>
        <taxon>Caudoviricetes</taxon>
        <taxon>Pantevenvirales</taxon>
        <taxon>Straboviridae</taxon>
        <taxon>Tulanevirus</taxon>
        <taxon>Tulanevirus 50ahydr13pp</taxon>
    </lineage>
</organism>
<proteinExistence type="predicted"/>
<evidence type="ECO:0000256" key="4">
    <source>
        <dbReference type="SAM" id="MobiDB-lite"/>
    </source>
</evidence>
<dbReference type="SUPFAM" id="SSF82771">
    <property type="entry name" value="GIY-YIG endonuclease"/>
    <property type="match status" value="1"/>
</dbReference>